<protein>
    <submittedName>
        <fullName evidence="1">Uncharacterized protein</fullName>
    </submittedName>
</protein>
<dbReference type="PANTHER" id="PTHR33050:SF7">
    <property type="entry name" value="RIBONUCLEASE H"/>
    <property type="match status" value="1"/>
</dbReference>
<keyword evidence="2" id="KW-1185">Reference proteome</keyword>
<reference evidence="1 2" key="1">
    <citation type="submission" date="2022-05" db="EMBL/GenBank/DDBJ databases">
        <authorList>
            <consortium name="Genoscope - CEA"/>
            <person name="William W."/>
        </authorList>
    </citation>
    <scope>NUCLEOTIDE SEQUENCE [LARGE SCALE GENOMIC DNA]</scope>
</reference>
<dbReference type="PANTHER" id="PTHR33050">
    <property type="entry name" value="REVERSE TRANSCRIPTASE DOMAIN-CONTAINING PROTEIN"/>
    <property type="match status" value="1"/>
</dbReference>
<dbReference type="Proteomes" id="UP001159428">
    <property type="component" value="Unassembled WGS sequence"/>
</dbReference>
<evidence type="ECO:0000313" key="2">
    <source>
        <dbReference type="Proteomes" id="UP001159428"/>
    </source>
</evidence>
<gene>
    <name evidence="1" type="ORF">PMEA_00026421</name>
</gene>
<evidence type="ECO:0000313" key="1">
    <source>
        <dbReference type="EMBL" id="CAH3151985.1"/>
    </source>
</evidence>
<accession>A0AAU9XM95</accession>
<proteinExistence type="predicted"/>
<sequence length="111" mass="12532">MKVGQWLGFVTDTIEMQFGVPPMKISLLKSDLDFIISSRTVTFRDLARVSGFINSLFVAVDLIASLFTRQIHSTIQAGWDCTFPISVPLLKGLRFWFLNIEAFDGYGIQPK</sequence>
<organism evidence="1 2">
    <name type="scientific">Pocillopora meandrina</name>
    <dbReference type="NCBI Taxonomy" id="46732"/>
    <lineage>
        <taxon>Eukaryota</taxon>
        <taxon>Metazoa</taxon>
        <taxon>Cnidaria</taxon>
        <taxon>Anthozoa</taxon>
        <taxon>Hexacorallia</taxon>
        <taxon>Scleractinia</taxon>
        <taxon>Astrocoeniina</taxon>
        <taxon>Pocilloporidae</taxon>
        <taxon>Pocillopora</taxon>
    </lineage>
</organism>
<dbReference type="AlphaFoldDB" id="A0AAU9XM95"/>
<dbReference type="EMBL" id="CALNXJ010000050">
    <property type="protein sequence ID" value="CAH3151985.1"/>
    <property type="molecule type" value="Genomic_DNA"/>
</dbReference>
<dbReference type="InterPro" id="IPR052055">
    <property type="entry name" value="Hepadnavirus_pol/RT"/>
</dbReference>
<name>A0AAU9XM95_9CNID</name>
<feature type="non-terminal residue" evidence="1">
    <location>
        <position position="111"/>
    </location>
</feature>
<comment type="caution">
    <text evidence="1">The sequence shown here is derived from an EMBL/GenBank/DDBJ whole genome shotgun (WGS) entry which is preliminary data.</text>
</comment>